<feature type="compositionally biased region" description="Basic and acidic residues" evidence="6">
    <location>
        <begin position="8"/>
        <end position="22"/>
    </location>
</feature>
<feature type="region of interest" description="Disordered" evidence="6">
    <location>
        <begin position="197"/>
        <end position="264"/>
    </location>
</feature>
<keyword evidence="5" id="KW-0539">Nucleus</keyword>
<dbReference type="GO" id="GO:0003700">
    <property type="term" value="F:DNA-binding transcription factor activity"/>
    <property type="evidence" value="ECO:0007669"/>
    <property type="project" value="InterPro"/>
</dbReference>
<proteinExistence type="evidence at transcript level"/>
<evidence type="ECO:0000256" key="5">
    <source>
        <dbReference type="ARBA" id="ARBA00023242"/>
    </source>
</evidence>
<evidence type="ECO:0000256" key="1">
    <source>
        <dbReference type="ARBA" id="ARBA00004123"/>
    </source>
</evidence>
<feature type="region of interest" description="Disordered" evidence="6">
    <location>
        <begin position="1"/>
        <end position="22"/>
    </location>
</feature>
<evidence type="ECO:0000256" key="3">
    <source>
        <dbReference type="ARBA" id="ARBA00023125"/>
    </source>
</evidence>
<feature type="compositionally biased region" description="Basic residues" evidence="6">
    <location>
        <begin position="318"/>
        <end position="328"/>
    </location>
</feature>
<dbReference type="InterPro" id="IPR005333">
    <property type="entry name" value="Transcription_factor_TCP"/>
</dbReference>
<dbReference type="InterPro" id="IPR017888">
    <property type="entry name" value="CYC/TB1_R_domain"/>
</dbReference>
<feature type="compositionally biased region" description="Polar residues" evidence="6">
    <location>
        <begin position="243"/>
        <end position="252"/>
    </location>
</feature>
<evidence type="ECO:0000256" key="2">
    <source>
        <dbReference type="ARBA" id="ARBA00023015"/>
    </source>
</evidence>
<dbReference type="PANTHER" id="PTHR31072:SF93">
    <property type="entry name" value="TRANSCRIPTION FACTOR TCP24"/>
    <property type="match status" value="1"/>
</dbReference>
<feature type="compositionally biased region" description="Basic and acidic residues" evidence="6">
    <location>
        <begin position="308"/>
        <end position="317"/>
    </location>
</feature>
<feature type="region of interest" description="Disordered" evidence="6">
    <location>
        <begin position="504"/>
        <end position="526"/>
    </location>
</feature>
<dbReference type="PROSITE" id="PS51370">
    <property type="entry name" value="R"/>
    <property type="match status" value="1"/>
</dbReference>
<dbReference type="GO" id="GO:0043565">
    <property type="term" value="F:sequence-specific DNA binding"/>
    <property type="evidence" value="ECO:0007669"/>
    <property type="project" value="TreeGrafter"/>
</dbReference>
<reference evidence="9" key="1">
    <citation type="submission" date="2014-04" db="EMBL/GenBank/DDBJ databases">
        <title>The genes involved in the male and female cone development in Pinus tabuliformis.</title>
        <authorList>
            <person name="Niu S."/>
            <person name="Li W."/>
            <person name="Chen X."/>
        </authorList>
    </citation>
    <scope>NUCLEOTIDE SEQUENCE</scope>
</reference>
<dbReference type="InterPro" id="IPR017887">
    <property type="entry name" value="TF_TCP_subgr"/>
</dbReference>
<evidence type="ECO:0000259" key="7">
    <source>
        <dbReference type="PROSITE" id="PS51369"/>
    </source>
</evidence>
<feature type="compositionally biased region" description="Basic and acidic residues" evidence="6">
    <location>
        <begin position="223"/>
        <end position="238"/>
    </location>
</feature>
<feature type="region of interest" description="Disordered" evidence="6">
    <location>
        <begin position="300"/>
        <end position="337"/>
    </location>
</feature>
<feature type="domain" description="TCP" evidence="7">
    <location>
        <begin position="60"/>
        <end position="118"/>
    </location>
</feature>
<dbReference type="AlphaFoldDB" id="A0A0K0M751"/>
<dbReference type="Pfam" id="PF03634">
    <property type="entry name" value="TCP"/>
    <property type="match status" value="1"/>
</dbReference>
<evidence type="ECO:0000259" key="8">
    <source>
        <dbReference type="PROSITE" id="PS51370"/>
    </source>
</evidence>
<dbReference type="PANTHER" id="PTHR31072">
    <property type="entry name" value="TRANSCRIPTION FACTOR TCP4-RELATED"/>
    <property type="match status" value="1"/>
</dbReference>
<evidence type="ECO:0000256" key="4">
    <source>
        <dbReference type="ARBA" id="ARBA00023163"/>
    </source>
</evidence>
<name>A0A0K0M751_PINTB</name>
<dbReference type="GO" id="GO:2000032">
    <property type="term" value="P:regulation of secondary shoot formation"/>
    <property type="evidence" value="ECO:0007669"/>
    <property type="project" value="TreeGrafter"/>
</dbReference>
<dbReference type="EMBL" id="KJ711112">
    <property type="protein sequence ID" value="AJP06357.1"/>
    <property type="molecule type" value="mRNA"/>
</dbReference>
<dbReference type="PROSITE" id="PS51369">
    <property type="entry name" value="TCP"/>
    <property type="match status" value="1"/>
</dbReference>
<evidence type="ECO:0000313" key="9">
    <source>
        <dbReference type="EMBL" id="AJP06357.1"/>
    </source>
</evidence>
<comment type="subcellular location">
    <subcellularLocation>
        <location evidence="1">Nucleus</location>
    </subcellularLocation>
</comment>
<feature type="compositionally biased region" description="Polar residues" evidence="6">
    <location>
        <begin position="505"/>
        <end position="516"/>
    </location>
</feature>
<accession>A0A0K0M751</accession>
<dbReference type="GO" id="GO:0005634">
    <property type="term" value="C:nucleus"/>
    <property type="evidence" value="ECO:0007669"/>
    <property type="project" value="UniProtKB-SubCell"/>
</dbReference>
<keyword evidence="4" id="KW-0804">Transcription</keyword>
<sequence>MNNISVEAQKRKGEQELSERTRPLAQHISIRGSDAGTQFRLRPGLGHDSRIVRVSRSSGGKDRHSKVLTAKGLRDRRVRLSVSTAIQFYDLQDRLGFDQPSKAVEWLIKAAADAIDELPVLNTQDFQNALSNVSSSLHPHPAGNSNLGDNEAATINVFAESPSIHGISSANDSQSSREGGLTNEGQCEIQAAAQTTLIGKSSSSTSEGSRGADTPSALSLSRSESRVKARERAKERAKGKISASDTQQNQNQDNKRGSCHSFTGLLNNAGHVNAMENHSRSTAEDDDAVLLHKRRRLGGLSISSRSNEMQHEQSHDPHTHHHHHHHPSQVHEHDSFHDSQQLIHMGSLGSCSTLMHLAPSVQSFSFPNSVAAAIFSPISLQRNEMAKSISPFCNSQDQQKHLPGNIAAFTSNPGLHNNSFLLAVDQNEIHEQLQVPAITNDHMINFSVPGISARETLQSNSYNMNYMPLHHMQRIQPSHQTTALDDSHLQGFDTARMMGRPIQDVSIQGSRNSASKGNKKQEHQYN</sequence>
<protein>
    <submittedName>
        <fullName evidence="9">TCP2</fullName>
    </submittedName>
</protein>
<organism evidence="9">
    <name type="scientific">Pinus tabuliformis</name>
    <name type="common">Chinese red pine</name>
    <name type="synonym">Pinus leucosperma</name>
    <dbReference type="NCBI Taxonomy" id="88731"/>
    <lineage>
        <taxon>Eukaryota</taxon>
        <taxon>Viridiplantae</taxon>
        <taxon>Streptophyta</taxon>
        <taxon>Embryophyta</taxon>
        <taxon>Tracheophyta</taxon>
        <taxon>Spermatophyta</taxon>
        <taxon>Pinopsida</taxon>
        <taxon>Pinidae</taxon>
        <taxon>Conifers I</taxon>
        <taxon>Pinales</taxon>
        <taxon>Pinaceae</taxon>
        <taxon>Pinus</taxon>
        <taxon>Pinus subgen. Pinus</taxon>
    </lineage>
</organism>
<keyword evidence="3" id="KW-0238">DNA-binding</keyword>
<keyword evidence="2" id="KW-0805">Transcription regulation</keyword>
<evidence type="ECO:0000256" key="6">
    <source>
        <dbReference type="SAM" id="MobiDB-lite"/>
    </source>
</evidence>
<feature type="domain" description="R" evidence="8">
    <location>
        <begin position="223"/>
        <end position="240"/>
    </location>
</feature>